<evidence type="ECO:0000313" key="4">
    <source>
        <dbReference type="Proteomes" id="UP000257144"/>
    </source>
</evidence>
<dbReference type="OrthoDB" id="1704268at2"/>
<dbReference type="Proteomes" id="UP000257144">
    <property type="component" value="Unassembled WGS sequence"/>
</dbReference>
<comment type="caution">
    <text evidence="3">The sequence shown here is derived from an EMBL/GenBank/DDBJ whole genome shotgun (WGS) entry which is preliminary data.</text>
</comment>
<evidence type="ECO:0000256" key="2">
    <source>
        <dbReference type="SAM" id="Phobius"/>
    </source>
</evidence>
<accession>A0A3D8GN16</accession>
<feature type="transmembrane region" description="Helical" evidence="2">
    <location>
        <begin position="72"/>
        <end position="93"/>
    </location>
</feature>
<dbReference type="Gene3D" id="1.20.1250.20">
    <property type="entry name" value="MFS general substrate transporter like domains"/>
    <property type="match status" value="2"/>
</dbReference>
<dbReference type="GO" id="GO:0022857">
    <property type="term" value="F:transmembrane transporter activity"/>
    <property type="evidence" value="ECO:0007669"/>
    <property type="project" value="InterPro"/>
</dbReference>
<feature type="transmembrane region" description="Helical" evidence="2">
    <location>
        <begin position="342"/>
        <end position="363"/>
    </location>
</feature>
<keyword evidence="2" id="KW-0472">Membrane</keyword>
<feature type="transmembrane region" description="Helical" evidence="2">
    <location>
        <begin position="250"/>
        <end position="271"/>
    </location>
</feature>
<feature type="transmembrane region" description="Helical" evidence="2">
    <location>
        <begin position="168"/>
        <end position="189"/>
    </location>
</feature>
<dbReference type="SUPFAM" id="SSF103473">
    <property type="entry name" value="MFS general substrate transporter"/>
    <property type="match status" value="1"/>
</dbReference>
<reference evidence="3 4" key="1">
    <citation type="submission" date="2018-07" db="EMBL/GenBank/DDBJ databases">
        <title>Bacillus sp. YLB-04 draft genome sequence.</title>
        <authorList>
            <person name="Yu L."/>
            <person name="Tang X."/>
        </authorList>
    </citation>
    <scope>NUCLEOTIDE SEQUENCE [LARGE SCALE GENOMIC DNA]</scope>
    <source>
        <strain evidence="3 4">YLB-04</strain>
    </source>
</reference>
<name>A0A3D8GN16_9BACI</name>
<dbReference type="InterPro" id="IPR011701">
    <property type="entry name" value="MFS"/>
</dbReference>
<keyword evidence="2" id="KW-1133">Transmembrane helix</keyword>
<feature type="transmembrane region" description="Helical" evidence="2">
    <location>
        <begin position="21"/>
        <end position="41"/>
    </location>
</feature>
<feature type="transmembrane region" description="Helical" evidence="2">
    <location>
        <begin position="283"/>
        <end position="307"/>
    </location>
</feature>
<comment type="subcellular location">
    <subcellularLocation>
        <location evidence="1">Cell membrane</location>
        <topology evidence="1">Multi-pass membrane protein</topology>
    </subcellularLocation>
</comment>
<dbReference type="AlphaFoldDB" id="A0A3D8GN16"/>
<dbReference type="InterPro" id="IPR052528">
    <property type="entry name" value="Sugar_transport-like"/>
</dbReference>
<keyword evidence="2" id="KW-0812">Transmembrane</keyword>
<feature type="transmembrane region" description="Helical" evidence="2">
    <location>
        <begin position="143"/>
        <end position="162"/>
    </location>
</feature>
<dbReference type="PANTHER" id="PTHR23526">
    <property type="entry name" value="INTEGRAL MEMBRANE TRANSPORT PROTEIN-RELATED"/>
    <property type="match status" value="1"/>
</dbReference>
<dbReference type="EMBL" id="QNQT01000008">
    <property type="protein sequence ID" value="RDU35870.1"/>
    <property type="molecule type" value="Genomic_DNA"/>
</dbReference>
<evidence type="ECO:0000313" key="3">
    <source>
        <dbReference type="EMBL" id="RDU35870.1"/>
    </source>
</evidence>
<feature type="transmembrane region" description="Helical" evidence="2">
    <location>
        <begin position="47"/>
        <end position="65"/>
    </location>
</feature>
<organism evidence="3 4">
    <name type="scientific">Neobacillus piezotolerans</name>
    <dbReference type="NCBI Taxonomy" id="2259171"/>
    <lineage>
        <taxon>Bacteria</taxon>
        <taxon>Bacillati</taxon>
        <taxon>Bacillota</taxon>
        <taxon>Bacilli</taxon>
        <taxon>Bacillales</taxon>
        <taxon>Bacillaceae</taxon>
        <taxon>Neobacillus</taxon>
    </lineage>
</organism>
<proteinExistence type="predicted"/>
<feature type="transmembrane region" description="Helical" evidence="2">
    <location>
        <begin position="99"/>
        <end position="123"/>
    </location>
</feature>
<sequence>MKTNEKFSIKNGIAATIVQNLTNNYFSLFAIGVLGATNYQVGLISSLPQFVGMFAMLICSIMMGRISEKKNFTAYSVFITRVFLLCMVFVIYVPEAYQSWVFVLLVGLMNFPGSFAVLSWQSFIGDLIPDHRRNGFFSERNKILTIVGMGATFLIGLSLQQFDKTNPLPYQVLFLLAFIFGAIEVYYIMKHREAKAQPKRKLPGFNLNLGIFRDKPYLYFLICGLYFNFGWQMAWPLFSIYQISYAHANGFWISILTVANQLAQIASFTWWGKMADKHGNSKMMIPIALGMALAPVTMTISTNLIYITLANGLSGFFVSGTVLILFNQLLEVTKEDNRSSYIANYNVLLAIIGFIAPQFGVFLLEATNIGMSMSISTGVRASSAIFFLLFYVFMKKRNNRILLNNAGASAGSELERR</sequence>
<feature type="transmembrane region" description="Helical" evidence="2">
    <location>
        <begin position="369"/>
        <end position="393"/>
    </location>
</feature>
<dbReference type="PANTHER" id="PTHR23526:SF2">
    <property type="entry name" value="MAJOR FACILITATOR SUPERFAMILY (MFS) PROFILE DOMAIN-CONTAINING PROTEIN"/>
    <property type="match status" value="1"/>
</dbReference>
<dbReference type="InterPro" id="IPR036259">
    <property type="entry name" value="MFS_trans_sf"/>
</dbReference>
<evidence type="ECO:0000256" key="1">
    <source>
        <dbReference type="ARBA" id="ARBA00004651"/>
    </source>
</evidence>
<dbReference type="Pfam" id="PF07690">
    <property type="entry name" value="MFS_1"/>
    <property type="match status" value="1"/>
</dbReference>
<dbReference type="GO" id="GO:0005886">
    <property type="term" value="C:plasma membrane"/>
    <property type="evidence" value="ECO:0007669"/>
    <property type="project" value="UniProtKB-SubCell"/>
</dbReference>
<gene>
    <name evidence="3" type="ORF">DRW41_16715</name>
</gene>
<feature type="transmembrane region" description="Helical" evidence="2">
    <location>
        <begin position="313"/>
        <end position="330"/>
    </location>
</feature>
<protein>
    <submittedName>
        <fullName evidence="3">MFS transporter</fullName>
    </submittedName>
</protein>
<keyword evidence="4" id="KW-1185">Reference proteome</keyword>
<feature type="transmembrane region" description="Helical" evidence="2">
    <location>
        <begin position="217"/>
        <end position="238"/>
    </location>
</feature>